<keyword evidence="1" id="KW-0472">Membrane</keyword>
<comment type="caution">
    <text evidence="2">The sequence shown here is derived from an EMBL/GenBank/DDBJ whole genome shotgun (WGS) entry which is preliminary data.</text>
</comment>
<reference evidence="2 3" key="1">
    <citation type="journal article" date="2024" name="Chem. Sci.">
        <title>Discovery of megapolipeptins by genome mining of a Burkholderiales bacteria collection.</title>
        <authorList>
            <person name="Paulo B.S."/>
            <person name="Recchia M.J.J."/>
            <person name="Lee S."/>
            <person name="Fergusson C.H."/>
            <person name="Romanowski S.B."/>
            <person name="Hernandez A."/>
            <person name="Krull N."/>
            <person name="Liu D.Y."/>
            <person name="Cavanagh H."/>
            <person name="Bos A."/>
            <person name="Gray C.A."/>
            <person name="Murphy B.T."/>
            <person name="Linington R.G."/>
            <person name="Eustaquio A.S."/>
        </authorList>
    </citation>
    <scope>NUCLEOTIDE SEQUENCE [LARGE SCALE GENOMIC DNA]</scope>
    <source>
        <strain evidence="2 3">RL17-350-BIC-A</strain>
    </source>
</reference>
<name>A0ABW9B5C4_9BURK</name>
<dbReference type="RefSeq" id="WP_408182984.1">
    <property type="nucleotide sequence ID" value="NZ_JAQQEZ010000080.1"/>
</dbReference>
<organism evidence="2 3">
    <name type="scientific">Paraburkholderia dipogonis</name>
    <dbReference type="NCBI Taxonomy" id="1211383"/>
    <lineage>
        <taxon>Bacteria</taxon>
        <taxon>Pseudomonadati</taxon>
        <taxon>Pseudomonadota</taxon>
        <taxon>Betaproteobacteria</taxon>
        <taxon>Burkholderiales</taxon>
        <taxon>Burkholderiaceae</taxon>
        <taxon>Paraburkholderia</taxon>
    </lineage>
</organism>
<keyword evidence="1" id="KW-1133">Transmembrane helix</keyword>
<keyword evidence="3" id="KW-1185">Reference proteome</keyword>
<sequence>MVNALSERVSKTLVLIACACSLIEALPELGVSHAYAALFTLLAAKFVVVCTGLAAVAKARFVCETSAFLCDASGLAIALPVPMEFNQSFPIA</sequence>
<dbReference type="EMBL" id="JAQQEZ010000080">
    <property type="protein sequence ID" value="MFM0008095.1"/>
    <property type="molecule type" value="Genomic_DNA"/>
</dbReference>
<evidence type="ECO:0000313" key="3">
    <source>
        <dbReference type="Proteomes" id="UP001629230"/>
    </source>
</evidence>
<accession>A0ABW9B5C4</accession>
<evidence type="ECO:0000313" key="2">
    <source>
        <dbReference type="EMBL" id="MFM0008095.1"/>
    </source>
</evidence>
<dbReference type="Proteomes" id="UP001629230">
    <property type="component" value="Unassembled WGS sequence"/>
</dbReference>
<proteinExistence type="predicted"/>
<feature type="transmembrane region" description="Helical" evidence="1">
    <location>
        <begin position="35"/>
        <end position="56"/>
    </location>
</feature>
<protein>
    <submittedName>
        <fullName evidence="2">Uncharacterized protein</fullName>
    </submittedName>
</protein>
<keyword evidence="1" id="KW-0812">Transmembrane</keyword>
<evidence type="ECO:0000256" key="1">
    <source>
        <dbReference type="SAM" id="Phobius"/>
    </source>
</evidence>
<gene>
    <name evidence="2" type="ORF">PQR57_45180</name>
</gene>